<dbReference type="PROSITE" id="PS50850">
    <property type="entry name" value="MFS"/>
    <property type="match status" value="1"/>
</dbReference>
<dbReference type="eggNOG" id="COG2814">
    <property type="taxonomic scope" value="Bacteria"/>
</dbReference>
<dbReference type="SUPFAM" id="SSF103473">
    <property type="entry name" value="MFS general substrate transporter"/>
    <property type="match status" value="1"/>
</dbReference>
<dbReference type="STRING" id="537970.HCAN_1226"/>
<evidence type="ECO:0000313" key="6">
    <source>
        <dbReference type="EMBL" id="EES89935.1"/>
    </source>
</evidence>
<dbReference type="PANTHER" id="PTHR23539:SF1">
    <property type="entry name" value="MAJOR FACILITATOR SUPERFAMILY (MFS) PROFILE DOMAIN-CONTAINING PROTEIN"/>
    <property type="match status" value="1"/>
</dbReference>
<feature type="transmembrane region" description="Helical" evidence="4">
    <location>
        <begin position="385"/>
        <end position="409"/>
    </location>
</feature>
<dbReference type="OrthoDB" id="9812574at2"/>
<feature type="transmembrane region" description="Helical" evidence="4">
    <location>
        <begin position="39"/>
        <end position="61"/>
    </location>
</feature>
<feature type="transmembrane region" description="Helical" evidence="4">
    <location>
        <begin position="212"/>
        <end position="234"/>
    </location>
</feature>
<protein>
    <submittedName>
        <fullName evidence="6">Major facilitator superfamily MFS_1</fullName>
    </submittedName>
</protein>
<dbReference type="Gene3D" id="1.20.1250.20">
    <property type="entry name" value="MFS general substrate transporter like domains"/>
    <property type="match status" value="2"/>
</dbReference>
<dbReference type="InterPro" id="IPR020846">
    <property type="entry name" value="MFS_dom"/>
</dbReference>
<dbReference type="InterPro" id="IPR036259">
    <property type="entry name" value="MFS_trans_sf"/>
</dbReference>
<feature type="domain" description="Major facilitator superfamily (MFS) profile" evidence="5">
    <location>
        <begin position="211"/>
        <end position="417"/>
    </location>
</feature>
<evidence type="ECO:0000259" key="5">
    <source>
        <dbReference type="PROSITE" id="PS50850"/>
    </source>
</evidence>
<feature type="transmembrane region" description="Helical" evidence="4">
    <location>
        <begin position="359"/>
        <end position="379"/>
    </location>
</feature>
<keyword evidence="1 4" id="KW-0812">Transmembrane</keyword>
<evidence type="ECO:0000256" key="3">
    <source>
        <dbReference type="ARBA" id="ARBA00023136"/>
    </source>
</evidence>
<feature type="transmembrane region" description="Helical" evidence="4">
    <location>
        <begin position="160"/>
        <end position="177"/>
    </location>
</feature>
<reference evidence="6 7" key="1">
    <citation type="journal article" date="2009" name="J. Bacteriol.">
        <title>Genome sequence of the emerging pathogen Helicobacter canadensis.</title>
        <authorList>
            <person name="Loman N.J."/>
            <person name="Snyder L.A."/>
            <person name="Linton J.D."/>
            <person name="Langdon R."/>
            <person name="Lawson A.J."/>
            <person name="Weinstock G.M."/>
            <person name="Wren B.W."/>
            <person name="Pallen M.J."/>
        </authorList>
    </citation>
    <scope>NUCLEOTIDE SEQUENCE [LARGE SCALE GENOMIC DNA]</scope>
    <source>
        <strain evidence="6 7">MIT 98-5491</strain>
    </source>
</reference>
<evidence type="ECO:0000256" key="2">
    <source>
        <dbReference type="ARBA" id="ARBA00022989"/>
    </source>
</evidence>
<keyword evidence="7" id="KW-1185">Reference proteome</keyword>
<dbReference type="GO" id="GO:0022857">
    <property type="term" value="F:transmembrane transporter activity"/>
    <property type="evidence" value="ECO:0007669"/>
    <property type="project" value="InterPro"/>
</dbReference>
<sequence>MNTYNTLAWLNFFIADVQDGLGPYLGVFLKNHHFLEGQIGLIGTITSLCALLFGVPLGILVDKTPYKRTLIAFCICAISGSVLLNFLYPTFLFTLIAQLTIALCAVFLAPAFAAITLGIVGRKQYALQTSKNEAYKHTGTAFSAGLSLVCAWYYGITSIFIITILMGIFALLCLALLRNVSINHALARGDEESTTTMFKSKSLKRSFMDKRIMALSFAMFCFHLSNAAMLPLLSQRAHTLGIDSSGAYAAATIIIAQSTMILIALVCGKLIVNPLGGSHRDLHDDSNSKLSKTLFALMAISLLGLCVRAMIAANYEGLGGMVATQILDGVGAGITGVIVPILVAIVLRGSGHINAGFSFVMTWGGIGGALSGSLGGFVAQYFGYFYAYIVLGSAALLGLIVWSFSWTAFKYLSKNTA</sequence>
<accession>C5ZXR7</accession>
<proteinExistence type="predicted"/>
<name>C5ZXR7_9HELI</name>
<keyword evidence="2 4" id="KW-1133">Transmembrane helix</keyword>
<feature type="transmembrane region" description="Helical" evidence="4">
    <location>
        <begin position="325"/>
        <end position="347"/>
    </location>
</feature>
<feature type="transmembrane region" description="Helical" evidence="4">
    <location>
        <begin position="95"/>
        <end position="122"/>
    </location>
</feature>
<evidence type="ECO:0000256" key="1">
    <source>
        <dbReference type="ARBA" id="ARBA00022692"/>
    </source>
</evidence>
<dbReference type="EMBL" id="CM000776">
    <property type="protein sequence ID" value="EES89935.1"/>
    <property type="molecule type" value="Genomic_DNA"/>
</dbReference>
<dbReference type="PANTHER" id="PTHR23539">
    <property type="entry name" value="MFS TRANSPORTER"/>
    <property type="match status" value="1"/>
</dbReference>
<feature type="transmembrane region" description="Helical" evidence="4">
    <location>
        <begin position="246"/>
        <end position="272"/>
    </location>
</feature>
<evidence type="ECO:0000313" key="7">
    <source>
        <dbReference type="Proteomes" id="UP000007032"/>
    </source>
</evidence>
<gene>
    <name evidence="6" type="ORF">HCAN_1226</name>
</gene>
<organism evidence="6 7">
    <name type="scientific">Helicobacter canadensis MIT 98-5491</name>
    <dbReference type="NCBI Taxonomy" id="537970"/>
    <lineage>
        <taxon>Bacteria</taxon>
        <taxon>Pseudomonadati</taxon>
        <taxon>Campylobacterota</taxon>
        <taxon>Epsilonproteobacteria</taxon>
        <taxon>Campylobacterales</taxon>
        <taxon>Helicobacteraceae</taxon>
        <taxon>Helicobacter</taxon>
    </lineage>
</organism>
<feature type="transmembrane region" description="Helical" evidence="4">
    <location>
        <begin position="293"/>
        <end position="313"/>
    </location>
</feature>
<dbReference type="HOGENOM" id="CLU_038484_0_0_7"/>
<dbReference type="CDD" id="cd06174">
    <property type="entry name" value="MFS"/>
    <property type="match status" value="1"/>
</dbReference>
<keyword evidence="3 4" id="KW-0472">Membrane</keyword>
<dbReference type="InterPro" id="IPR011701">
    <property type="entry name" value="MFS"/>
</dbReference>
<dbReference type="Pfam" id="PF07690">
    <property type="entry name" value="MFS_1"/>
    <property type="match status" value="1"/>
</dbReference>
<dbReference type="Proteomes" id="UP000007032">
    <property type="component" value="Chromosome"/>
</dbReference>
<dbReference type="RefSeq" id="WP_006656273.1">
    <property type="nucleotide sequence ID" value="NZ_CM000776.2"/>
</dbReference>
<feature type="transmembrane region" description="Helical" evidence="4">
    <location>
        <begin position="70"/>
        <end position="89"/>
    </location>
</feature>
<feature type="transmembrane region" description="Helical" evidence="4">
    <location>
        <begin position="134"/>
        <end position="154"/>
    </location>
</feature>
<evidence type="ECO:0000256" key="4">
    <source>
        <dbReference type="SAM" id="Phobius"/>
    </source>
</evidence>
<dbReference type="AlphaFoldDB" id="C5ZXR7"/>